<sequence>MSPPTTIRQREILGGPRSALVRNYSIGAIGEMEVDFRAALAEPPFTVGVSIEVAPVGPDIRTLALATQDQVFVLSFRQPPSAAQREALAKLLKIQYLTGFELPYTIVLLAHALGSDVAGYDLSTLKFGDISTPGDFLHSKSVFVSARAINELWDGGIPRSGTVEPNCALRAWFTAIAAQMAIEDLPLGRKLSTHFVDAHMLQNYAVLASRAILRDRLKPRIQENDFSAVDTEQDGSITVHNARYKSRIRASKQTHLEVYLKNGDVVDATIKGAKGRRSSARTEQQLKGDVARIRVVGCEERTNSERAQYYFLRSSLMEARHAPSFVTTIWFPGKVQGIEHHDVHLSSDYASQSDSILEKLNNSQRNIVGAILSPAPQDSLVIVHGPPGTGKTTTIAGAAAIWESRGLPCWIIAQSNVGVKNIAEKLFQKDIDFRLIVSQEFLYEW</sequence>
<dbReference type="EMBL" id="WHVB01000004">
    <property type="protein sequence ID" value="KAF8483861.1"/>
    <property type="molecule type" value="Genomic_DNA"/>
</dbReference>
<accession>A0A9P5MMC0</accession>
<dbReference type="PANTHER" id="PTHR43788:SF8">
    <property type="entry name" value="DNA-BINDING PROTEIN SMUBP-2"/>
    <property type="match status" value="1"/>
</dbReference>
<evidence type="ECO:0000313" key="4">
    <source>
        <dbReference type="Proteomes" id="UP000759537"/>
    </source>
</evidence>
<dbReference type="SUPFAM" id="SSF52540">
    <property type="entry name" value="P-loop containing nucleoside triphosphate hydrolases"/>
    <property type="match status" value="1"/>
</dbReference>
<gene>
    <name evidence="3" type="ORF">DFH94DRAFT_328636</name>
    <name evidence="2" type="ORF">DFH94DRAFT_483392</name>
</gene>
<feature type="domain" description="DNA2/NAM7 helicase helicase" evidence="1">
    <location>
        <begin position="359"/>
        <end position="428"/>
    </location>
</feature>
<comment type="caution">
    <text evidence="2">The sequence shown here is derived from an EMBL/GenBank/DDBJ whole genome shotgun (WGS) entry which is preliminary data.</text>
</comment>
<evidence type="ECO:0000313" key="2">
    <source>
        <dbReference type="EMBL" id="KAF8462630.1"/>
    </source>
</evidence>
<dbReference type="InterPro" id="IPR041677">
    <property type="entry name" value="DNA2/NAM7_AAA_11"/>
</dbReference>
<reference evidence="2" key="2">
    <citation type="journal article" date="2020" name="Nat. Commun.">
        <title>Large-scale genome sequencing of mycorrhizal fungi provides insights into the early evolution of symbiotic traits.</title>
        <authorList>
            <person name="Miyauchi S."/>
            <person name="Kiss E."/>
            <person name="Kuo A."/>
            <person name="Drula E."/>
            <person name="Kohler A."/>
            <person name="Sanchez-Garcia M."/>
            <person name="Morin E."/>
            <person name="Andreopoulos B."/>
            <person name="Barry K.W."/>
            <person name="Bonito G."/>
            <person name="Buee M."/>
            <person name="Carver A."/>
            <person name="Chen C."/>
            <person name="Cichocki N."/>
            <person name="Clum A."/>
            <person name="Culley D."/>
            <person name="Crous P.W."/>
            <person name="Fauchery L."/>
            <person name="Girlanda M."/>
            <person name="Hayes R.D."/>
            <person name="Keri Z."/>
            <person name="LaButti K."/>
            <person name="Lipzen A."/>
            <person name="Lombard V."/>
            <person name="Magnuson J."/>
            <person name="Maillard F."/>
            <person name="Murat C."/>
            <person name="Nolan M."/>
            <person name="Ohm R.A."/>
            <person name="Pangilinan J."/>
            <person name="Pereira M.F."/>
            <person name="Perotto S."/>
            <person name="Peter M."/>
            <person name="Pfister S."/>
            <person name="Riley R."/>
            <person name="Sitrit Y."/>
            <person name="Stielow J.B."/>
            <person name="Szollosi G."/>
            <person name="Zifcakova L."/>
            <person name="Stursova M."/>
            <person name="Spatafora J.W."/>
            <person name="Tedersoo L."/>
            <person name="Vaario L.M."/>
            <person name="Yamada A."/>
            <person name="Yan M."/>
            <person name="Wang P."/>
            <person name="Xu J."/>
            <person name="Bruns T."/>
            <person name="Baldrian P."/>
            <person name="Vilgalys R."/>
            <person name="Dunand C."/>
            <person name="Henrissat B."/>
            <person name="Grigoriev I.V."/>
            <person name="Hibbett D."/>
            <person name="Nagy L.G."/>
            <person name="Martin F.M."/>
        </authorList>
    </citation>
    <scope>NUCLEOTIDE SEQUENCE</scope>
    <source>
        <strain evidence="2">Prilba</strain>
    </source>
</reference>
<dbReference type="InterPro" id="IPR027417">
    <property type="entry name" value="P-loop_NTPase"/>
</dbReference>
<dbReference type="Pfam" id="PF13086">
    <property type="entry name" value="AAA_11"/>
    <property type="match status" value="1"/>
</dbReference>
<dbReference type="Proteomes" id="UP000759537">
    <property type="component" value="Unassembled WGS sequence"/>
</dbReference>
<name>A0A9P5MMC0_9AGAM</name>
<proteinExistence type="predicted"/>
<keyword evidence="4" id="KW-1185">Reference proteome</keyword>
<dbReference type="PANTHER" id="PTHR43788">
    <property type="entry name" value="DNA2/NAM7 HELICASE FAMILY MEMBER"/>
    <property type="match status" value="1"/>
</dbReference>
<dbReference type="GO" id="GO:0043139">
    <property type="term" value="F:5'-3' DNA helicase activity"/>
    <property type="evidence" value="ECO:0007669"/>
    <property type="project" value="TreeGrafter"/>
</dbReference>
<evidence type="ECO:0000313" key="3">
    <source>
        <dbReference type="EMBL" id="KAF8483861.1"/>
    </source>
</evidence>
<organism evidence="2 4">
    <name type="scientific">Russula ochroleuca</name>
    <dbReference type="NCBI Taxonomy" id="152965"/>
    <lineage>
        <taxon>Eukaryota</taxon>
        <taxon>Fungi</taxon>
        <taxon>Dikarya</taxon>
        <taxon>Basidiomycota</taxon>
        <taxon>Agaricomycotina</taxon>
        <taxon>Agaricomycetes</taxon>
        <taxon>Russulales</taxon>
        <taxon>Russulaceae</taxon>
        <taxon>Russula</taxon>
    </lineage>
</organism>
<dbReference type="AlphaFoldDB" id="A0A9P5MMC0"/>
<dbReference type="EMBL" id="WHVB01000088">
    <property type="protein sequence ID" value="KAF8462630.1"/>
    <property type="molecule type" value="Genomic_DNA"/>
</dbReference>
<evidence type="ECO:0000259" key="1">
    <source>
        <dbReference type="Pfam" id="PF13086"/>
    </source>
</evidence>
<protein>
    <recommendedName>
        <fullName evidence="1">DNA2/NAM7 helicase helicase domain-containing protein</fullName>
    </recommendedName>
</protein>
<dbReference type="InterPro" id="IPR050534">
    <property type="entry name" value="Coronavir_polyprotein_1ab"/>
</dbReference>
<dbReference type="OrthoDB" id="6513042at2759"/>
<reference evidence="2" key="1">
    <citation type="submission" date="2019-10" db="EMBL/GenBank/DDBJ databases">
        <authorList>
            <consortium name="DOE Joint Genome Institute"/>
            <person name="Kuo A."/>
            <person name="Miyauchi S."/>
            <person name="Kiss E."/>
            <person name="Drula E."/>
            <person name="Kohler A."/>
            <person name="Sanchez-Garcia M."/>
            <person name="Andreopoulos B."/>
            <person name="Barry K.W."/>
            <person name="Bonito G."/>
            <person name="Buee M."/>
            <person name="Carver A."/>
            <person name="Chen C."/>
            <person name="Cichocki N."/>
            <person name="Clum A."/>
            <person name="Culley D."/>
            <person name="Crous P.W."/>
            <person name="Fauchery L."/>
            <person name="Girlanda M."/>
            <person name="Hayes R."/>
            <person name="Keri Z."/>
            <person name="LaButti K."/>
            <person name="Lipzen A."/>
            <person name="Lombard V."/>
            <person name="Magnuson J."/>
            <person name="Maillard F."/>
            <person name="Morin E."/>
            <person name="Murat C."/>
            <person name="Nolan M."/>
            <person name="Ohm R."/>
            <person name="Pangilinan J."/>
            <person name="Pereira M."/>
            <person name="Perotto S."/>
            <person name="Peter M."/>
            <person name="Riley R."/>
            <person name="Sitrit Y."/>
            <person name="Stielow B."/>
            <person name="Szollosi G."/>
            <person name="Zifcakova L."/>
            <person name="Stursova M."/>
            <person name="Spatafora J.W."/>
            <person name="Tedersoo L."/>
            <person name="Vaario L.-M."/>
            <person name="Yamada A."/>
            <person name="Yan M."/>
            <person name="Wang P."/>
            <person name="Xu J."/>
            <person name="Bruns T."/>
            <person name="Baldrian P."/>
            <person name="Vilgalys R."/>
            <person name="Henrissat B."/>
            <person name="Grigoriev I.V."/>
            <person name="Hibbett D."/>
            <person name="Nagy L.G."/>
            <person name="Martin F.M."/>
        </authorList>
    </citation>
    <scope>NUCLEOTIDE SEQUENCE</scope>
    <source>
        <strain evidence="2">Prilba</strain>
    </source>
</reference>
<dbReference type="Gene3D" id="3.40.50.300">
    <property type="entry name" value="P-loop containing nucleotide triphosphate hydrolases"/>
    <property type="match status" value="1"/>
</dbReference>